<sequence length="228" mass="25591">RVVAHYDGLGFMLGDGIFGVDIDGVDLKDSIVNEVITTLGSYAEVSPSGKGIHVICKGSKPQGACRKGNFECYEKGRFFTVTGNVIKPYTILRDCSEAIKPLYEKYLKPQEPKRISTTQLAFSGGESLSDSEVIDKASKQAKFNDLYYYGWGSGDASRDDMTLINLLIFWTKGNLSQVDRLFRSSALMRDKWNRKQSGSTYGNLTIHKCMRNYSGSYYNPHHYKEEAK</sequence>
<dbReference type="EMBL" id="JACRSY010000115">
    <property type="protein sequence ID" value="MBC8581804.1"/>
    <property type="molecule type" value="Genomic_DNA"/>
</dbReference>
<keyword evidence="3" id="KW-1185">Reference proteome</keyword>
<comment type="caution">
    <text evidence="2">The sequence shown here is derived from an EMBL/GenBank/DDBJ whole genome shotgun (WGS) entry which is preliminary data.</text>
</comment>
<dbReference type="InterPro" id="IPR054468">
    <property type="entry name" value="NrSPol-like_HBD"/>
</dbReference>
<feature type="domain" description="NrS-1 polymerase-like HBD" evidence="1">
    <location>
        <begin position="157"/>
        <end position="217"/>
    </location>
</feature>
<evidence type="ECO:0000313" key="2">
    <source>
        <dbReference type="EMBL" id="MBC8581804.1"/>
    </source>
</evidence>
<organism evidence="2 3">
    <name type="scientific">Zhenhengia yiwuensis</name>
    <dbReference type="NCBI Taxonomy" id="2763666"/>
    <lineage>
        <taxon>Bacteria</taxon>
        <taxon>Bacillati</taxon>
        <taxon>Bacillota</taxon>
        <taxon>Clostridia</taxon>
        <taxon>Lachnospirales</taxon>
        <taxon>Lachnospiraceae</taxon>
        <taxon>Zhenhengia</taxon>
    </lineage>
</organism>
<dbReference type="Proteomes" id="UP000655830">
    <property type="component" value="Unassembled WGS sequence"/>
</dbReference>
<proteinExistence type="predicted"/>
<feature type="non-terminal residue" evidence="2">
    <location>
        <position position="1"/>
    </location>
</feature>
<gene>
    <name evidence="2" type="ORF">H8718_20265</name>
</gene>
<accession>A0A926ELK8</accession>
<evidence type="ECO:0000259" key="1">
    <source>
        <dbReference type="Pfam" id="PF22763"/>
    </source>
</evidence>
<protein>
    <submittedName>
        <fullName evidence="2">DNA primase</fullName>
    </submittedName>
</protein>
<evidence type="ECO:0000313" key="3">
    <source>
        <dbReference type="Proteomes" id="UP000655830"/>
    </source>
</evidence>
<name>A0A926ELK8_9FIRM</name>
<dbReference type="Pfam" id="PF22763">
    <property type="entry name" value="NrS1-1_pol-like_HBD"/>
    <property type="match status" value="1"/>
</dbReference>
<reference evidence="2" key="1">
    <citation type="submission" date="2020-08" db="EMBL/GenBank/DDBJ databases">
        <title>Genome public.</title>
        <authorList>
            <person name="Liu C."/>
            <person name="Sun Q."/>
        </authorList>
    </citation>
    <scope>NUCLEOTIDE SEQUENCE</scope>
    <source>
        <strain evidence="2">NSJ-12</strain>
    </source>
</reference>
<dbReference type="AlphaFoldDB" id="A0A926ELK8"/>